<reference evidence="8" key="1">
    <citation type="submission" date="2017-02" db="EMBL/GenBank/DDBJ databases">
        <authorList>
            <person name="Varghese N."/>
            <person name="Submissions S."/>
        </authorList>
    </citation>
    <scope>NUCLEOTIDE SEQUENCE [LARGE SCALE GENOMIC DNA]</scope>
    <source>
        <strain evidence="8">ATCC BAA-34</strain>
    </source>
</reference>
<gene>
    <name evidence="7" type="ORF">SAMN02745119_00281</name>
</gene>
<feature type="domain" description="ABC transporter" evidence="6">
    <location>
        <begin position="4"/>
        <end position="232"/>
    </location>
</feature>
<evidence type="ECO:0000313" key="8">
    <source>
        <dbReference type="Proteomes" id="UP000190102"/>
    </source>
</evidence>
<dbReference type="STRING" id="115783.SAMN02745119_00281"/>
<dbReference type="RefSeq" id="WP_078788585.1">
    <property type="nucleotide sequence ID" value="NZ_FUWR01000001.1"/>
</dbReference>
<dbReference type="InterPro" id="IPR027417">
    <property type="entry name" value="P-loop_NTPase"/>
</dbReference>
<dbReference type="OrthoDB" id="9809450at2"/>
<dbReference type="Pfam" id="PF00005">
    <property type="entry name" value="ABC_tran"/>
    <property type="match status" value="1"/>
</dbReference>
<dbReference type="PROSITE" id="PS00211">
    <property type="entry name" value="ABC_TRANSPORTER_1"/>
    <property type="match status" value="1"/>
</dbReference>
<dbReference type="GO" id="GO:0016887">
    <property type="term" value="F:ATP hydrolysis activity"/>
    <property type="evidence" value="ECO:0007669"/>
    <property type="project" value="InterPro"/>
</dbReference>
<dbReference type="PANTHER" id="PTHR42794">
    <property type="entry name" value="HEMIN IMPORT ATP-BINDING PROTEIN HMUV"/>
    <property type="match status" value="1"/>
</dbReference>
<accession>A0A1T4K3H7</accession>
<dbReference type="Gene3D" id="3.40.50.300">
    <property type="entry name" value="P-loop containing nucleotide triphosphate hydrolases"/>
    <property type="match status" value="1"/>
</dbReference>
<dbReference type="SMART" id="SM00382">
    <property type="entry name" value="AAA"/>
    <property type="match status" value="1"/>
</dbReference>
<sequence length="242" mass="26141">MSSLRFDQVCFSYGSAPCVVQFSCNLAKGELVGLIGANGSGKSTLLRLGAGLLTPTVGQVQLDGKPVRSWKGEERATRLGYLPQSIEAPLPFRVGELVEMGRAAARKDHLLSCKEVLAAVGLEGHEQTPLAQISGGERRRAFIAMILAQGGKTLLLDEPLAGLDLRYQYELLTLLRSLCQTHNLTVMISLHDLILARNLDRLLVIRQGQLLADGLPTEILTQQLVQQTFDLDPGFQVAGIGG</sequence>
<evidence type="ECO:0000313" key="7">
    <source>
        <dbReference type="EMBL" id="SJZ36903.1"/>
    </source>
</evidence>
<keyword evidence="3 7" id="KW-0067">ATP-binding</keyword>
<protein>
    <submittedName>
        <fullName evidence="7">Iron complex transport system ATP-binding protein</fullName>
    </submittedName>
</protein>
<evidence type="ECO:0000256" key="2">
    <source>
        <dbReference type="ARBA" id="ARBA00022741"/>
    </source>
</evidence>
<dbReference type="GO" id="GO:0005524">
    <property type="term" value="F:ATP binding"/>
    <property type="evidence" value="ECO:0007669"/>
    <property type="project" value="UniProtKB-KW"/>
</dbReference>
<dbReference type="Proteomes" id="UP000190102">
    <property type="component" value="Unassembled WGS sequence"/>
</dbReference>
<dbReference type="InterPro" id="IPR017871">
    <property type="entry name" value="ABC_transporter-like_CS"/>
</dbReference>
<comment type="function">
    <text evidence="5">Part of the ABC transporter complex HmuTUV involved in hemin import. Responsible for energy coupling to the transport system.</text>
</comment>
<keyword evidence="8" id="KW-1185">Reference proteome</keyword>
<keyword evidence="2" id="KW-0547">Nucleotide-binding</keyword>
<dbReference type="SUPFAM" id="SSF52540">
    <property type="entry name" value="P-loop containing nucleoside triphosphate hydrolases"/>
    <property type="match status" value="1"/>
</dbReference>
<dbReference type="EMBL" id="FUWR01000001">
    <property type="protein sequence ID" value="SJZ36903.1"/>
    <property type="molecule type" value="Genomic_DNA"/>
</dbReference>
<name>A0A1T4K3H7_9BACT</name>
<evidence type="ECO:0000256" key="4">
    <source>
        <dbReference type="ARBA" id="ARBA00022967"/>
    </source>
</evidence>
<dbReference type="PROSITE" id="PS50893">
    <property type="entry name" value="ABC_TRANSPORTER_2"/>
    <property type="match status" value="1"/>
</dbReference>
<evidence type="ECO:0000256" key="1">
    <source>
        <dbReference type="ARBA" id="ARBA00022448"/>
    </source>
</evidence>
<keyword evidence="1" id="KW-0813">Transport</keyword>
<dbReference type="PANTHER" id="PTHR42794:SF1">
    <property type="entry name" value="HEMIN IMPORT ATP-BINDING PROTEIN HMUV"/>
    <property type="match status" value="1"/>
</dbReference>
<evidence type="ECO:0000256" key="5">
    <source>
        <dbReference type="ARBA" id="ARBA00037066"/>
    </source>
</evidence>
<keyword evidence="4" id="KW-1278">Translocase</keyword>
<dbReference type="InterPro" id="IPR003439">
    <property type="entry name" value="ABC_transporter-like_ATP-bd"/>
</dbReference>
<dbReference type="CDD" id="cd03214">
    <property type="entry name" value="ABC_Iron-Siderophores_B12_Hemin"/>
    <property type="match status" value="1"/>
</dbReference>
<dbReference type="InterPro" id="IPR003593">
    <property type="entry name" value="AAA+_ATPase"/>
</dbReference>
<evidence type="ECO:0000259" key="6">
    <source>
        <dbReference type="PROSITE" id="PS50893"/>
    </source>
</evidence>
<proteinExistence type="predicted"/>
<evidence type="ECO:0000256" key="3">
    <source>
        <dbReference type="ARBA" id="ARBA00022840"/>
    </source>
</evidence>
<organism evidence="7 8">
    <name type="scientific">Trichlorobacter thiogenes</name>
    <dbReference type="NCBI Taxonomy" id="115783"/>
    <lineage>
        <taxon>Bacteria</taxon>
        <taxon>Pseudomonadati</taxon>
        <taxon>Thermodesulfobacteriota</taxon>
        <taxon>Desulfuromonadia</taxon>
        <taxon>Geobacterales</taxon>
        <taxon>Geobacteraceae</taxon>
        <taxon>Trichlorobacter</taxon>
    </lineage>
</organism>
<dbReference type="AlphaFoldDB" id="A0A1T4K3H7"/>